<evidence type="ECO:0000256" key="1">
    <source>
        <dbReference type="ARBA" id="ARBA00010088"/>
    </source>
</evidence>
<dbReference type="AlphaFoldDB" id="A0A6J6EGA3"/>
<dbReference type="InterPro" id="IPR013595">
    <property type="entry name" value="Pept_S33_TAP-like_C"/>
</dbReference>
<comment type="similarity">
    <text evidence="1">Belongs to the peptidase S33 family.</text>
</comment>
<feature type="domain" description="Peptidase S33 tripeptidyl aminopeptidase-like C-terminal" evidence="5">
    <location>
        <begin position="405"/>
        <end position="494"/>
    </location>
</feature>
<dbReference type="SUPFAM" id="SSF53474">
    <property type="entry name" value="alpha/beta-Hydrolases"/>
    <property type="match status" value="1"/>
</dbReference>
<evidence type="ECO:0000313" key="6">
    <source>
        <dbReference type="EMBL" id="CAB4575127.1"/>
    </source>
</evidence>
<evidence type="ECO:0000256" key="2">
    <source>
        <dbReference type="ARBA" id="ARBA00022801"/>
    </source>
</evidence>
<dbReference type="Pfam" id="PF08386">
    <property type="entry name" value="Abhydrolase_4"/>
    <property type="match status" value="1"/>
</dbReference>
<organism evidence="6">
    <name type="scientific">freshwater metagenome</name>
    <dbReference type="NCBI Taxonomy" id="449393"/>
    <lineage>
        <taxon>unclassified sequences</taxon>
        <taxon>metagenomes</taxon>
        <taxon>ecological metagenomes</taxon>
    </lineage>
</organism>
<dbReference type="GO" id="GO:0008233">
    <property type="term" value="F:peptidase activity"/>
    <property type="evidence" value="ECO:0007669"/>
    <property type="project" value="InterPro"/>
</dbReference>
<evidence type="ECO:0000259" key="5">
    <source>
        <dbReference type="Pfam" id="PF08386"/>
    </source>
</evidence>
<dbReference type="GO" id="GO:0006508">
    <property type="term" value="P:proteolysis"/>
    <property type="evidence" value="ECO:0007669"/>
    <property type="project" value="InterPro"/>
</dbReference>
<gene>
    <name evidence="6" type="ORF">UFOPK1493_02655</name>
</gene>
<dbReference type="PANTHER" id="PTHR43433">
    <property type="entry name" value="HYDROLASE, ALPHA/BETA FOLD FAMILY PROTEIN"/>
    <property type="match status" value="1"/>
</dbReference>
<protein>
    <submittedName>
        <fullName evidence="6">Unannotated protein</fullName>
    </submittedName>
</protein>
<sequence length="632" mass="63737">MKRFVPVLTVGLLALTACSDDATSSTPTSSPSTSADDTAAPTTDGSADTTAPAAPSTSADASGDPAFEPAACFPAIGITDGVDVRCGTVTVPQGGTGTTDVSLFVTVVGTADPATAESVLFHLPGGPGASAESYAPILASTYLPLAEAIGRPIVFVDQRGTGRSTPFLECPDPSETAACVDAWEADGIDPLAFTTARAADDIVTVADALGAGRVDLWGASYGSRLALETVRRHGDRVRSLAIESVDTAASPLDDAVDVRAALLRAGEECAADPACAAVVPDLVTTVDATAAAVDTDPFITAFGQIDGAAFVGTIGELMQWARGVSYVPTYVAAVRDRDVAATQAVQLAVSQAPFPGGQFSEAMFQLVNCTDLAPFDPVATIDALDLADTDLLGRLRAESGRASLGDACVDWPVNPDAPTEPVTSDVPALVIAGSIDSNTPLENAELAAATLSSSTLVSFPSTGHFPAHQGGNPCALTILAAFVTDPTAEVDTSCVPAPSTVATLPAPGEATLATTAMPTIGIAADVPQGWLSLDGTTYATAGAALRIQLVPGGVDDVVAGLAQQFGIDPTTAVEETIAGAPWTTLEADVDGSATTVLLTQADTFVLLVLVATEDGTDPASIAVPVVESIMPL</sequence>
<dbReference type="Pfam" id="PF00561">
    <property type="entry name" value="Abhydrolase_1"/>
    <property type="match status" value="1"/>
</dbReference>
<reference evidence="6" key="1">
    <citation type="submission" date="2020-05" db="EMBL/GenBank/DDBJ databases">
        <authorList>
            <person name="Chiriac C."/>
            <person name="Salcher M."/>
            <person name="Ghai R."/>
            <person name="Kavagutti S V."/>
        </authorList>
    </citation>
    <scope>NUCLEOTIDE SEQUENCE</scope>
</reference>
<dbReference type="InterPro" id="IPR050471">
    <property type="entry name" value="AB_hydrolase"/>
</dbReference>
<dbReference type="PANTHER" id="PTHR43433:SF5">
    <property type="entry name" value="AB HYDROLASE-1 DOMAIN-CONTAINING PROTEIN"/>
    <property type="match status" value="1"/>
</dbReference>
<keyword evidence="2" id="KW-0378">Hydrolase</keyword>
<dbReference type="InterPro" id="IPR029058">
    <property type="entry name" value="AB_hydrolase_fold"/>
</dbReference>
<dbReference type="InterPro" id="IPR002410">
    <property type="entry name" value="Peptidase_S33"/>
</dbReference>
<name>A0A6J6EGA3_9ZZZZ</name>
<evidence type="ECO:0000256" key="3">
    <source>
        <dbReference type="SAM" id="MobiDB-lite"/>
    </source>
</evidence>
<dbReference type="PROSITE" id="PS51257">
    <property type="entry name" value="PROKAR_LIPOPROTEIN"/>
    <property type="match status" value="1"/>
</dbReference>
<feature type="domain" description="AB hydrolase-1" evidence="4">
    <location>
        <begin position="123"/>
        <end position="263"/>
    </location>
</feature>
<dbReference type="Gene3D" id="3.40.50.1820">
    <property type="entry name" value="alpha/beta hydrolase"/>
    <property type="match status" value="1"/>
</dbReference>
<dbReference type="EMBL" id="CAEZSR010000116">
    <property type="protein sequence ID" value="CAB4575127.1"/>
    <property type="molecule type" value="Genomic_DNA"/>
</dbReference>
<evidence type="ECO:0000259" key="4">
    <source>
        <dbReference type="Pfam" id="PF00561"/>
    </source>
</evidence>
<feature type="region of interest" description="Disordered" evidence="3">
    <location>
        <begin position="20"/>
        <end position="64"/>
    </location>
</feature>
<dbReference type="PRINTS" id="PR00793">
    <property type="entry name" value="PROAMNOPTASE"/>
</dbReference>
<accession>A0A6J6EGA3</accession>
<dbReference type="InterPro" id="IPR000073">
    <property type="entry name" value="AB_hydrolase_1"/>
</dbReference>
<proteinExistence type="inferred from homology"/>